<evidence type="ECO:0000256" key="1">
    <source>
        <dbReference type="SAM" id="Phobius"/>
    </source>
</evidence>
<keyword evidence="1" id="KW-1133">Transmembrane helix</keyword>
<organism evidence="2 3">
    <name type="scientific">Pedobacter panaciterrae</name>
    <dbReference type="NCBI Taxonomy" id="363849"/>
    <lineage>
        <taxon>Bacteria</taxon>
        <taxon>Pseudomonadati</taxon>
        <taxon>Bacteroidota</taxon>
        <taxon>Sphingobacteriia</taxon>
        <taxon>Sphingobacteriales</taxon>
        <taxon>Sphingobacteriaceae</taxon>
        <taxon>Pedobacter</taxon>
    </lineage>
</organism>
<feature type="transmembrane region" description="Helical" evidence="1">
    <location>
        <begin position="94"/>
        <end position="112"/>
    </location>
</feature>
<protein>
    <submittedName>
        <fullName evidence="2">DUF4199 domain-containing protein</fullName>
    </submittedName>
</protein>
<accession>A0ABU8NJW5</accession>
<dbReference type="EMBL" id="JBBEUB010000001">
    <property type="protein sequence ID" value="MEJ2901750.1"/>
    <property type="molecule type" value="Genomic_DNA"/>
</dbReference>
<comment type="caution">
    <text evidence="2">The sequence shown here is derived from an EMBL/GenBank/DDBJ whole genome shotgun (WGS) entry which is preliminary data.</text>
</comment>
<gene>
    <name evidence="2" type="ORF">WAE58_04925</name>
</gene>
<name>A0ABU8NJW5_9SPHI</name>
<dbReference type="InterPro" id="IPR025250">
    <property type="entry name" value="DUF4199"/>
</dbReference>
<feature type="transmembrane region" description="Helical" evidence="1">
    <location>
        <begin position="145"/>
        <end position="173"/>
    </location>
</feature>
<keyword evidence="1" id="KW-0812">Transmembrane</keyword>
<feature type="transmembrane region" description="Helical" evidence="1">
    <location>
        <begin position="21"/>
        <end position="38"/>
    </location>
</feature>
<dbReference type="Pfam" id="PF13858">
    <property type="entry name" value="DUF4199"/>
    <property type="match status" value="1"/>
</dbReference>
<keyword evidence="3" id="KW-1185">Reference proteome</keyword>
<sequence>MEEEVVVEPKKNPNMLAFKSAIAYSVYFLVLMFVMKWLGVDQNNPNTTVAEKIIYSLASYIPFIMAVVFVQTTYKKELGGYISFGKAFSSGFKVAAYAGLFIAVFTILYYKVLDTNAFNQLMDSAKAAAGDDENKVKGVEMMRPYMIFFIGFGVAVSYTIYGLIISLIGAAVIKKEQPLYEE</sequence>
<dbReference type="Proteomes" id="UP001378956">
    <property type="component" value="Unassembled WGS sequence"/>
</dbReference>
<dbReference type="RefSeq" id="WP_337715622.1">
    <property type="nucleotide sequence ID" value="NZ_JBBEUB010000001.1"/>
</dbReference>
<feature type="transmembrane region" description="Helical" evidence="1">
    <location>
        <begin position="53"/>
        <end position="74"/>
    </location>
</feature>
<evidence type="ECO:0000313" key="3">
    <source>
        <dbReference type="Proteomes" id="UP001378956"/>
    </source>
</evidence>
<keyword evidence="1" id="KW-0472">Membrane</keyword>
<reference evidence="2 3" key="1">
    <citation type="submission" date="2024-03" db="EMBL/GenBank/DDBJ databases">
        <title>Sequence of Lycoming College Course Isolates.</title>
        <authorList>
            <person name="Plotts O."/>
            <person name="Newman J."/>
        </authorList>
    </citation>
    <scope>NUCLEOTIDE SEQUENCE [LARGE SCALE GENOMIC DNA]</scope>
    <source>
        <strain evidence="2 3">CJB-3</strain>
    </source>
</reference>
<proteinExistence type="predicted"/>
<evidence type="ECO:0000313" key="2">
    <source>
        <dbReference type="EMBL" id="MEJ2901750.1"/>
    </source>
</evidence>